<dbReference type="EMBL" id="BKCJ010459376">
    <property type="protein sequence ID" value="GFA63583.1"/>
    <property type="molecule type" value="Genomic_DNA"/>
</dbReference>
<reference evidence="1" key="1">
    <citation type="journal article" date="2019" name="Sci. Rep.">
        <title>Draft genome of Tanacetum cinerariifolium, the natural source of mosquito coil.</title>
        <authorList>
            <person name="Yamashiro T."/>
            <person name="Shiraishi A."/>
            <person name="Satake H."/>
            <person name="Nakayama K."/>
        </authorList>
    </citation>
    <scope>NUCLEOTIDE SEQUENCE</scope>
</reference>
<feature type="non-terminal residue" evidence="1">
    <location>
        <position position="42"/>
    </location>
</feature>
<sequence>MTDLAFAPQHNMVAYLENTEGNAGFHKIVDFFTSSYIHHALT</sequence>
<proteinExistence type="predicted"/>
<accession>A0A699JX28</accession>
<name>A0A699JX28_TANCI</name>
<gene>
    <name evidence="1" type="ORF">Tci_635555</name>
</gene>
<dbReference type="AlphaFoldDB" id="A0A699JX28"/>
<protein>
    <submittedName>
        <fullName evidence="1">Uncharacterized protein</fullName>
    </submittedName>
</protein>
<organism evidence="1">
    <name type="scientific">Tanacetum cinerariifolium</name>
    <name type="common">Dalmatian daisy</name>
    <name type="synonym">Chrysanthemum cinerariifolium</name>
    <dbReference type="NCBI Taxonomy" id="118510"/>
    <lineage>
        <taxon>Eukaryota</taxon>
        <taxon>Viridiplantae</taxon>
        <taxon>Streptophyta</taxon>
        <taxon>Embryophyta</taxon>
        <taxon>Tracheophyta</taxon>
        <taxon>Spermatophyta</taxon>
        <taxon>Magnoliopsida</taxon>
        <taxon>eudicotyledons</taxon>
        <taxon>Gunneridae</taxon>
        <taxon>Pentapetalae</taxon>
        <taxon>asterids</taxon>
        <taxon>campanulids</taxon>
        <taxon>Asterales</taxon>
        <taxon>Asteraceae</taxon>
        <taxon>Asteroideae</taxon>
        <taxon>Anthemideae</taxon>
        <taxon>Anthemidinae</taxon>
        <taxon>Tanacetum</taxon>
    </lineage>
</organism>
<evidence type="ECO:0000313" key="1">
    <source>
        <dbReference type="EMBL" id="GFA63583.1"/>
    </source>
</evidence>
<comment type="caution">
    <text evidence="1">The sequence shown here is derived from an EMBL/GenBank/DDBJ whole genome shotgun (WGS) entry which is preliminary data.</text>
</comment>